<dbReference type="InterPro" id="IPR015813">
    <property type="entry name" value="Pyrv/PenolPyrv_kinase-like_dom"/>
</dbReference>
<evidence type="ECO:0000256" key="21">
    <source>
        <dbReference type="SAM" id="MobiDB-lite"/>
    </source>
</evidence>
<dbReference type="Pfam" id="PF00391">
    <property type="entry name" value="PEP-utilizers"/>
    <property type="match status" value="1"/>
</dbReference>
<keyword evidence="12 17" id="KW-0598">Phosphotransferase system</keyword>
<keyword evidence="15 17" id="KW-0460">Magnesium</keyword>
<evidence type="ECO:0000256" key="1">
    <source>
        <dbReference type="ARBA" id="ARBA00000683"/>
    </source>
</evidence>
<feature type="binding site" evidence="19">
    <location>
        <position position="357"/>
    </location>
    <ligand>
        <name>phosphoenolpyruvate</name>
        <dbReference type="ChEBI" id="CHEBI:58702"/>
    </ligand>
</feature>
<dbReference type="NCBIfam" id="TIGR01417">
    <property type="entry name" value="PTS_I_fam"/>
    <property type="match status" value="1"/>
</dbReference>
<dbReference type="PANTHER" id="PTHR46244:SF3">
    <property type="entry name" value="PHOSPHOENOLPYRUVATE-PROTEIN PHOSPHOTRANSFERASE"/>
    <property type="match status" value="1"/>
</dbReference>
<evidence type="ECO:0000259" key="22">
    <source>
        <dbReference type="Pfam" id="PF00391"/>
    </source>
</evidence>
<evidence type="ECO:0000256" key="14">
    <source>
        <dbReference type="ARBA" id="ARBA00022777"/>
    </source>
</evidence>
<organism evidence="25 26">
    <name type="scientific">Nocardioides panaciterrulae</name>
    <dbReference type="NCBI Taxonomy" id="661492"/>
    <lineage>
        <taxon>Bacteria</taxon>
        <taxon>Bacillati</taxon>
        <taxon>Actinomycetota</taxon>
        <taxon>Actinomycetes</taxon>
        <taxon>Propionibacteriales</taxon>
        <taxon>Nocardioidaceae</taxon>
        <taxon>Nocardioides</taxon>
    </lineage>
</organism>
<dbReference type="InterPro" id="IPR008731">
    <property type="entry name" value="PTS_EIN"/>
</dbReference>
<dbReference type="EMBL" id="JACCBG010000001">
    <property type="protein sequence ID" value="NYD42355.1"/>
    <property type="molecule type" value="Genomic_DNA"/>
</dbReference>
<evidence type="ECO:0000256" key="7">
    <source>
        <dbReference type="ARBA" id="ARBA00016544"/>
    </source>
</evidence>
<evidence type="ECO:0000256" key="4">
    <source>
        <dbReference type="ARBA" id="ARBA00004496"/>
    </source>
</evidence>
<comment type="catalytic activity">
    <reaction evidence="1 17">
        <text>L-histidyl-[protein] + phosphoenolpyruvate = N(pros)-phospho-L-histidyl-[protein] + pyruvate</text>
        <dbReference type="Rhea" id="RHEA:23880"/>
        <dbReference type="Rhea" id="RHEA-COMP:9745"/>
        <dbReference type="Rhea" id="RHEA-COMP:9746"/>
        <dbReference type="ChEBI" id="CHEBI:15361"/>
        <dbReference type="ChEBI" id="CHEBI:29979"/>
        <dbReference type="ChEBI" id="CHEBI:58702"/>
        <dbReference type="ChEBI" id="CHEBI:64837"/>
        <dbReference type="EC" id="2.7.3.9"/>
    </reaction>
</comment>
<evidence type="ECO:0000256" key="6">
    <source>
        <dbReference type="ARBA" id="ARBA00012232"/>
    </source>
</evidence>
<feature type="region of interest" description="Disordered" evidence="21">
    <location>
        <begin position="1"/>
        <end position="30"/>
    </location>
</feature>
<dbReference type="Gene3D" id="3.50.30.10">
    <property type="entry name" value="Phosphohistidine domain"/>
    <property type="match status" value="1"/>
</dbReference>
<dbReference type="GO" id="GO:0009401">
    <property type="term" value="P:phosphoenolpyruvate-dependent sugar phosphotransferase system"/>
    <property type="evidence" value="ECO:0007669"/>
    <property type="project" value="UniProtKB-KW"/>
</dbReference>
<dbReference type="GO" id="GO:0008965">
    <property type="term" value="F:phosphoenolpyruvate-protein phosphotransferase activity"/>
    <property type="evidence" value="ECO:0007669"/>
    <property type="project" value="UniProtKB-EC"/>
</dbReference>
<feature type="active site" description="Proton donor" evidence="18">
    <location>
        <position position="516"/>
    </location>
</feature>
<feature type="binding site" evidence="19">
    <location>
        <position position="479"/>
    </location>
    <ligand>
        <name>phosphoenolpyruvate</name>
        <dbReference type="ChEBI" id="CHEBI:58702"/>
    </ligand>
</feature>
<evidence type="ECO:0000256" key="8">
    <source>
        <dbReference type="ARBA" id="ARBA00022448"/>
    </source>
</evidence>
<dbReference type="SUPFAM" id="SSF52009">
    <property type="entry name" value="Phosphohistidine domain"/>
    <property type="match status" value="1"/>
</dbReference>
<dbReference type="Pfam" id="PF05524">
    <property type="entry name" value="PEP-utilisers_N"/>
    <property type="match status" value="1"/>
</dbReference>
<dbReference type="InterPro" id="IPR008279">
    <property type="entry name" value="PEP-util_enz_mobile_dom"/>
</dbReference>
<evidence type="ECO:0000313" key="25">
    <source>
        <dbReference type="EMBL" id="NYD42355.1"/>
    </source>
</evidence>
<dbReference type="SUPFAM" id="SSF51621">
    <property type="entry name" value="Phosphoenolpyruvate/pyruvate domain"/>
    <property type="match status" value="1"/>
</dbReference>
<dbReference type="GO" id="GO:0046872">
    <property type="term" value="F:metal ion binding"/>
    <property type="evidence" value="ECO:0007669"/>
    <property type="project" value="UniProtKB-KW"/>
</dbReference>
<keyword evidence="10 17" id="KW-0762">Sugar transport</keyword>
<keyword evidence="8 17" id="KW-0813">Transport</keyword>
<dbReference type="InterPro" id="IPR018274">
    <property type="entry name" value="PEP_util_AS"/>
</dbReference>
<feature type="binding site" evidence="19">
    <location>
        <begin position="468"/>
        <end position="469"/>
    </location>
    <ligand>
        <name>phosphoenolpyruvate</name>
        <dbReference type="ChEBI" id="CHEBI:58702"/>
    </ligand>
</feature>
<comment type="similarity">
    <text evidence="5 17">Belongs to the PEP-utilizing enzyme family.</text>
</comment>
<feature type="domain" description="PEP-utilising enzyme mobile" evidence="22">
    <location>
        <begin position="183"/>
        <end position="252"/>
    </location>
</feature>
<evidence type="ECO:0000313" key="26">
    <source>
        <dbReference type="Proteomes" id="UP000535511"/>
    </source>
</evidence>
<dbReference type="Gene3D" id="3.20.20.60">
    <property type="entry name" value="Phosphoenolpyruvate-binding domains"/>
    <property type="match status" value="1"/>
</dbReference>
<evidence type="ECO:0000256" key="15">
    <source>
        <dbReference type="ARBA" id="ARBA00022842"/>
    </source>
</evidence>
<feature type="binding site" evidence="19">
    <location>
        <position position="319"/>
    </location>
    <ligand>
        <name>phosphoenolpyruvate</name>
        <dbReference type="ChEBI" id="CHEBI:58702"/>
    </ligand>
</feature>
<dbReference type="InterPro" id="IPR000121">
    <property type="entry name" value="PEP_util_C"/>
</dbReference>
<dbReference type="InterPro" id="IPR006318">
    <property type="entry name" value="PTS_EI-like"/>
</dbReference>
<dbReference type="SUPFAM" id="SSF47831">
    <property type="entry name" value="Enzyme I of the PEP:sugar phosphotransferase system HPr-binding (sub)domain"/>
    <property type="match status" value="1"/>
</dbReference>
<evidence type="ECO:0000256" key="20">
    <source>
        <dbReference type="PIRSR" id="PIRSR000732-3"/>
    </source>
</evidence>
<dbReference type="AlphaFoldDB" id="A0A7Y9JAX9"/>
<dbReference type="GO" id="GO:0005737">
    <property type="term" value="C:cytoplasm"/>
    <property type="evidence" value="ECO:0007669"/>
    <property type="project" value="UniProtKB-SubCell"/>
</dbReference>
<dbReference type="InterPro" id="IPR040442">
    <property type="entry name" value="Pyrv_kinase-like_dom_sf"/>
</dbReference>
<gene>
    <name evidence="25" type="ORF">BJZ21_002438</name>
</gene>
<feature type="binding site" evidence="20">
    <location>
        <position position="445"/>
    </location>
    <ligand>
        <name>Mg(2+)</name>
        <dbReference type="ChEBI" id="CHEBI:18420"/>
    </ligand>
</feature>
<keyword evidence="26" id="KW-1185">Reference proteome</keyword>
<comment type="caution">
    <text evidence="25">The sequence shown here is derived from an EMBL/GenBank/DDBJ whole genome shotgun (WGS) entry which is preliminary data.</text>
</comment>
<dbReference type="InterPro" id="IPR023151">
    <property type="entry name" value="PEP_util_CS"/>
</dbReference>
<dbReference type="PROSITE" id="PS00742">
    <property type="entry name" value="PEP_ENZYMES_2"/>
    <property type="match status" value="1"/>
</dbReference>
<feature type="active site" description="Tele-phosphohistidine intermediate" evidence="18">
    <location>
        <position position="217"/>
    </location>
</feature>
<evidence type="ECO:0000259" key="23">
    <source>
        <dbReference type="Pfam" id="PF02896"/>
    </source>
</evidence>
<comment type="subcellular location">
    <subcellularLocation>
        <location evidence="4 17">Cytoplasm</location>
    </subcellularLocation>
</comment>
<sequence length="585" mass="59419">MVTSSDTHRSPDATPDATPSATPRATPGAPALLHGTPVVPGVAHGPALVARAEVDPAAVAAFGAGGFAGEEEALAAYDAAVDAVAKGFEHKAGRASGAAAEVLLASAGLTRDKGLRSAVRKQLRTGADLLAGVGAGVEQFVSVFTSMGGLMAERVTDLHDIERRLVARLVGEPEPGVPNPSRPSVLVAEDLAPSDTAGLDPEVVLALVTERGGPTSHTAIIARQLGIPCVVGTAGATGIAGGTALLVDGTAGTVEVEPEESLARQRVEADRAMRAVLATWGGPGATADGTPVKLLANVADGESARAATQAPVEGVGLFRTELCFLNRRDEPSVEEQAEIYAGVLEPFVGQGGHVVVRTLDAGSDKPIAFATHEGEENPALGVRGLRLSFDNPGLLERQLDAIASAAERTGAEAWVMAPMVATVAEAAEFAGQVRRHGLRAGVMVEVPSAALLAHRMLEVVDFLSIGTNDLTQYTMAADRMATDLAHLTDPWQPAVLQLIAITAEAGRQAGKPVGVCGEAAADPLLACALVGMGVTSLSMAAAAVRPVGARLSTVSIETCEEAAEAALSASDPRAARDAVLALLGG</sequence>
<evidence type="ECO:0000256" key="10">
    <source>
        <dbReference type="ARBA" id="ARBA00022597"/>
    </source>
</evidence>
<accession>A0A7Y9JAX9</accession>
<dbReference type="Gene3D" id="1.10.274.10">
    <property type="entry name" value="PtsI, HPr-binding domain"/>
    <property type="match status" value="1"/>
</dbReference>
<evidence type="ECO:0000256" key="5">
    <source>
        <dbReference type="ARBA" id="ARBA00007837"/>
    </source>
</evidence>
<dbReference type="Proteomes" id="UP000535511">
    <property type="component" value="Unassembled WGS sequence"/>
</dbReference>
<dbReference type="InterPro" id="IPR036618">
    <property type="entry name" value="PtsI_HPr-bd_sf"/>
</dbReference>
<feature type="domain" description="Phosphotransferase system enzyme I N-terminal" evidence="24">
    <location>
        <begin position="34"/>
        <end position="154"/>
    </location>
</feature>
<protein>
    <recommendedName>
        <fullName evidence="7 17">Phosphoenolpyruvate-protein phosphotransferase</fullName>
        <ecNumber evidence="6 17">2.7.3.9</ecNumber>
    </recommendedName>
    <alternativeName>
        <fullName evidence="16 17">Phosphotransferase system, enzyme I</fullName>
    </alternativeName>
</protein>
<dbReference type="PANTHER" id="PTHR46244">
    <property type="entry name" value="PHOSPHOENOLPYRUVATE-PROTEIN PHOSPHOTRANSFERASE"/>
    <property type="match status" value="1"/>
</dbReference>
<evidence type="ECO:0000256" key="11">
    <source>
        <dbReference type="ARBA" id="ARBA00022679"/>
    </source>
</evidence>
<evidence type="ECO:0000256" key="19">
    <source>
        <dbReference type="PIRSR" id="PIRSR000732-2"/>
    </source>
</evidence>
<comment type="cofactor">
    <cofactor evidence="2 17 20">
        <name>Mg(2+)</name>
        <dbReference type="ChEBI" id="CHEBI:18420"/>
    </cofactor>
</comment>
<keyword evidence="13 17" id="KW-0479">Metal-binding</keyword>
<dbReference type="PIRSF" id="PIRSF000732">
    <property type="entry name" value="PTS_enzyme_I"/>
    <property type="match status" value="1"/>
</dbReference>
<dbReference type="PROSITE" id="PS00370">
    <property type="entry name" value="PEP_ENZYMES_PHOS_SITE"/>
    <property type="match status" value="1"/>
</dbReference>
<evidence type="ECO:0000256" key="9">
    <source>
        <dbReference type="ARBA" id="ARBA00022490"/>
    </source>
</evidence>
<evidence type="ECO:0000259" key="24">
    <source>
        <dbReference type="Pfam" id="PF05524"/>
    </source>
</evidence>
<dbReference type="Pfam" id="PF02896">
    <property type="entry name" value="PEP-utilizers_C"/>
    <property type="match status" value="1"/>
</dbReference>
<dbReference type="GO" id="GO:0016301">
    <property type="term" value="F:kinase activity"/>
    <property type="evidence" value="ECO:0007669"/>
    <property type="project" value="UniProtKB-KW"/>
</dbReference>
<evidence type="ECO:0000256" key="13">
    <source>
        <dbReference type="ARBA" id="ARBA00022723"/>
    </source>
</evidence>
<dbReference type="EC" id="2.7.3.9" evidence="6 17"/>
<proteinExistence type="inferred from homology"/>
<evidence type="ECO:0000256" key="16">
    <source>
        <dbReference type="ARBA" id="ARBA00033235"/>
    </source>
</evidence>
<comment type="function">
    <text evidence="3 17">General (non sugar-specific) component of the phosphoenolpyruvate-dependent sugar phosphotransferase system (sugar PTS). This major carbohydrate active-transport system catalyzes the phosphorylation of incoming sugar substrates concomitantly with their translocation across the cell membrane. Enzyme I transfers the phosphoryl group from phosphoenolpyruvate (PEP) to the phosphoryl carrier protein (HPr).</text>
</comment>
<evidence type="ECO:0000256" key="12">
    <source>
        <dbReference type="ARBA" id="ARBA00022683"/>
    </source>
</evidence>
<evidence type="ECO:0000256" key="17">
    <source>
        <dbReference type="PIRNR" id="PIRNR000732"/>
    </source>
</evidence>
<reference evidence="25 26" key="1">
    <citation type="submission" date="2020-07" db="EMBL/GenBank/DDBJ databases">
        <title>Sequencing the genomes of 1000 actinobacteria strains.</title>
        <authorList>
            <person name="Klenk H.-P."/>
        </authorList>
    </citation>
    <scope>NUCLEOTIDE SEQUENCE [LARGE SCALE GENOMIC DNA]</scope>
    <source>
        <strain evidence="25 26">DSM 21350</strain>
    </source>
</reference>
<dbReference type="RefSeq" id="WP_179664002.1">
    <property type="nucleotide sequence ID" value="NZ_JACCBG010000001.1"/>
</dbReference>
<dbReference type="PRINTS" id="PR01736">
    <property type="entry name" value="PHPHTRNFRASE"/>
</dbReference>
<evidence type="ECO:0000256" key="2">
    <source>
        <dbReference type="ARBA" id="ARBA00001946"/>
    </source>
</evidence>
<feature type="binding site" evidence="20">
    <location>
        <position position="469"/>
    </location>
    <ligand>
        <name>Mg(2+)</name>
        <dbReference type="ChEBI" id="CHEBI:18420"/>
    </ligand>
</feature>
<feature type="compositionally biased region" description="Basic and acidic residues" evidence="21">
    <location>
        <begin position="1"/>
        <end position="11"/>
    </location>
</feature>
<feature type="domain" description="PEP-utilising enzyme C-terminal" evidence="23">
    <location>
        <begin position="285"/>
        <end position="552"/>
    </location>
</feature>
<dbReference type="InterPro" id="IPR050499">
    <property type="entry name" value="PEP-utilizing_PTS_enzyme"/>
</dbReference>
<dbReference type="InterPro" id="IPR024692">
    <property type="entry name" value="PTS_EI"/>
</dbReference>
<evidence type="ECO:0000256" key="18">
    <source>
        <dbReference type="PIRSR" id="PIRSR000732-1"/>
    </source>
</evidence>
<keyword evidence="14 17" id="KW-0418">Kinase</keyword>
<name>A0A7Y9JAX9_9ACTN</name>
<keyword evidence="9 17" id="KW-0963">Cytoplasm</keyword>
<keyword evidence="11 17" id="KW-0808">Transferase</keyword>
<dbReference type="InterPro" id="IPR036637">
    <property type="entry name" value="Phosphohistidine_dom_sf"/>
</dbReference>
<evidence type="ECO:0000256" key="3">
    <source>
        <dbReference type="ARBA" id="ARBA00002728"/>
    </source>
</evidence>